<dbReference type="InterPro" id="IPR016123">
    <property type="entry name" value="Mog1/PsbP_a/b/a-sand"/>
</dbReference>
<organism evidence="1 3">
    <name type="scientific">Pseudomonas tremae</name>
    <dbReference type="NCBI Taxonomy" id="200454"/>
    <lineage>
        <taxon>Bacteria</taxon>
        <taxon>Pseudomonadati</taxon>
        <taxon>Pseudomonadota</taxon>
        <taxon>Gammaproteobacteria</taxon>
        <taxon>Pseudomonadales</taxon>
        <taxon>Pseudomonadaceae</taxon>
        <taxon>Pseudomonas</taxon>
    </lineage>
</organism>
<dbReference type="EMBL" id="JBGMSU010000011">
    <property type="protein sequence ID" value="MFA0939832.1"/>
    <property type="molecule type" value="Genomic_DNA"/>
</dbReference>
<dbReference type="Proteomes" id="UP000050523">
    <property type="component" value="Unassembled WGS sequence"/>
</dbReference>
<name>A0AA40P5K2_9PSED</name>
<accession>A0AA40P5K2</accession>
<keyword evidence="4" id="KW-1185">Reference proteome</keyword>
<evidence type="ECO:0000313" key="4">
    <source>
        <dbReference type="Proteomes" id="UP001569512"/>
    </source>
</evidence>
<dbReference type="SUPFAM" id="SSF55724">
    <property type="entry name" value="Mog1p/PsbP-like"/>
    <property type="match status" value="1"/>
</dbReference>
<evidence type="ECO:0000313" key="3">
    <source>
        <dbReference type="Proteomes" id="UP000050523"/>
    </source>
</evidence>
<gene>
    <name evidence="2" type="ORF">ACDH53_20775</name>
    <name evidence="1" type="ORF">ALO43_02833</name>
</gene>
<evidence type="ECO:0000313" key="2">
    <source>
        <dbReference type="EMBL" id="MFA0939832.1"/>
    </source>
</evidence>
<evidence type="ECO:0000313" key="1">
    <source>
        <dbReference type="EMBL" id="KPZ01377.1"/>
    </source>
</evidence>
<dbReference type="InterPro" id="IPR014894">
    <property type="entry name" value="DcrB/EagT6"/>
</dbReference>
<proteinExistence type="predicted"/>
<comment type="caution">
    <text evidence="1">The sequence shown here is derived from an EMBL/GenBank/DDBJ whole genome shotgun (WGS) entry which is preliminary data.</text>
</comment>
<dbReference type="AlphaFoldDB" id="A0AA40P5K2"/>
<sequence length="193" mass="21473">MARPSLYDRISAKRIADEEAARKAALEAPVVEAVPEPEPEPVTPLQDVPTSFNFSGFTLAFPESMLFREIQATVEYKGETLTLSVKRKDVMQGETLEALFEHSVQAFREHDPELRIIRRRDCTLAGCAAKALDFHFKVGSEEHHARLVGALVPLAGKDVLQWLEISCLIDPTKPDLSLWMADFDSMLSGLAAH</sequence>
<dbReference type="Proteomes" id="UP001569512">
    <property type="component" value="Unassembled WGS sequence"/>
</dbReference>
<reference evidence="2 4" key="2">
    <citation type="submission" date="2024-06" db="EMBL/GenBank/DDBJ databases">
        <title>Genome sequences for Pseudomonas syringae strains with characterized LPS.</title>
        <authorList>
            <person name="Baltrus D.A."/>
            <person name="Krings L."/>
        </authorList>
    </citation>
    <scope>NUCLEOTIDE SEQUENCE [LARGE SCALE GENOMIC DNA]</scope>
    <source>
        <strain evidence="2 4">NCPPB2708</strain>
    </source>
</reference>
<protein>
    <submittedName>
        <fullName evidence="2">DcrB-related protein</fullName>
    </submittedName>
</protein>
<reference evidence="1 3" key="1">
    <citation type="submission" date="2015-09" db="EMBL/GenBank/DDBJ databases">
        <title>Genome announcement of multiple Pseudomonas syringae strains.</title>
        <authorList>
            <person name="Thakur S."/>
            <person name="Wang P.W."/>
            <person name="Gong Y."/>
            <person name="Weir B.S."/>
            <person name="Guttman D.S."/>
        </authorList>
    </citation>
    <scope>NUCLEOTIDE SEQUENCE [LARGE SCALE GENOMIC DNA]</scope>
    <source>
        <strain evidence="1 3">ICMP9151</strain>
    </source>
</reference>
<dbReference type="EMBL" id="LJRO01000181">
    <property type="protein sequence ID" value="KPZ01377.1"/>
    <property type="molecule type" value="Genomic_DNA"/>
</dbReference>
<dbReference type="RefSeq" id="WP_024671251.1">
    <property type="nucleotide sequence ID" value="NZ_AVEE02000227.1"/>
</dbReference>
<dbReference type="GeneID" id="73733353"/>
<dbReference type="Pfam" id="PF08786">
    <property type="entry name" value="DcrB"/>
    <property type="match status" value="1"/>
</dbReference>
<dbReference type="Gene3D" id="3.40.1000.10">
    <property type="entry name" value="Mog1/PsbP, alpha/beta/alpha sandwich"/>
    <property type="match status" value="1"/>
</dbReference>